<dbReference type="PROSITE" id="PS00762">
    <property type="entry name" value="WHEP_TRS_1"/>
    <property type="match status" value="1"/>
</dbReference>
<dbReference type="SUPFAM" id="SSF47323">
    <property type="entry name" value="Anticodon-binding domain of a subclass of class I aminoacyl-tRNA synthetases"/>
    <property type="match status" value="1"/>
</dbReference>
<keyword evidence="9 13" id="KW-0648">Protein biosynthesis</keyword>
<dbReference type="SUPFAM" id="SSF47060">
    <property type="entry name" value="S15/NS1 RNA-binding domain"/>
    <property type="match status" value="1"/>
</dbReference>
<dbReference type="PROSITE" id="PS00178">
    <property type="entry name" value="AA_TRNA_LIGASE_I"/>
    <property type="match status" value="1"/>
</dbReference>
<dbReference type="PRINTS" id="PR01041">
    <property type="entry name" value="TRNASYNTHMET"/>
</dbReference>
<evidence type="ECO:0000256" key="12">
    <source>
        <dbReference type="ARBA" id="ARBA00047364"/>
    </source>
</evidence>
<evidence type="ECO:0000256" key="4">
    <source>
        <dbReference type="ARBA" id="ARBA00018335"/>
    </source>
</evidence>
<evidence type="ECO:0000256" key="13">
    <source>
        <dbReference type="RuleBase" id="RU363039"/>
    </source>
</evidence>
<dbReference type="InterPro" id="IPR036282">
    <property type="entry name" value="Glutathione-S-Trfase_C_sf"/>
</dbReference>
<dbReference type="Pfam" id="PF09334">
    <property type="entry name" value="tRNA-synt_1g"/>
    <property type="match status" value="1"/>
</dbReference>
<dbReference type="InterPro" id="IPR001412">
    <property type="entry name" value="aa-tRNA-synth_I_CS"/>
</dbReference>
<dbReference type="Gene3D" id="3.40.30.10">
    <property type="entry name" value="Glutaredoxin"/>
    <property type="match status" value="1"/>
</dbReference>
<dbReference type="CDD" id="cd07957">
    <property type="entry name" value="Anticodon_Ia_Met"/>
    <property type="match status" value="1"/>
</dbReference>
<dbReference type="PROSITE" id="PS50405">
    <property type="entry name" value="GST_CTER"/>
    <property type="match status" value="1"/>
</dbReference>
<evidence type="ECO:0000256" key="1">
    <source>
        <dbReference type="ARBA" id="ARBA00004496"/>
    </source>
</evidence>
<evidence type="ECO:0000256" key="7">
    <source>
        <dbReference type="ARBA" id="ARBA00022840"/>
    </source>
</evidence>
<name>A0ABM4CT00_HYDVU</name>
<sequence length="972" mass="110116">MICTRFLRQVLESNRIVSLILPTDFKTFTGSATLRLALCIKKRSMNTKSSKNPLKLITDAGNPAALKIIASSLFFEVPIDIQVSQKKETKSCTYNQLPVLECGDNHYLFNANSASCYLYNISKVKHEISTENKEKQDEILEWESFKLQAAVQPYLSTLFSGKKDSNTIIMESVFQSINSYLGQKPYLLGSFITASDIVVWASLYAVMQEKDIQDISFKLPAVNNWFNKLSISDNTLKAVDVITQSKGISAFKAFFENYVLPSHLSKNIKHIKDAAEELQQTEEIEGPSDADIKNAKSFWLKGRDLVAKPRKLTHPILPKEGEKNILITSALPYVNNVPHLGNIIGCTLSADVYARYCRLRNLNVLYICGTDEYGTATETKAFAEGLTPQQICDKYNKIHSEIYTWFNIEFDCFGRTTTEHQTKITQDIFWKIEKNGYLCKDAVDQLKCEQCERFLADRFVEGICPFCSYEDARGDQCDACGKLINATELKKPRCKQCGSSPVIKSSNHIFLDLPKIEPMLKDWIMKSEKANWTVNAKNITRGWIAEGLKPRCITRDLKWGTPVPMEGYTDKVFYVWFDAPIGYISITANYTDQWEKWWKNPEQVTLVQFMAKDNVPFHTVVFPSSLLAAKDNYTILNEISATEYLNYENDKFSKSRGVGVFGDHAESTGIPADMFRFYLLYIRPESQDSFFQWDDFITKNNSELLNNLGNFVNRALMFLKNNFNSTLPNLQLQCEDYNLVAGINRDLHQYIEHLDAIKLKDGLRCILNMSRLGNQYMQAHKPWILIKGDEQEQMRAATVVGLAVNVSALIAVLILPYMPLVSKQLQLQLDLPSDFLIVPDNFVPMLPEGHKIGTPAPLFQKIEISLGDELKKRFSGIKDATVLPTNTVKSESSGEKDVVGDQVKETLTVAELEEEITKQGNIVRKVKAEKANKDIIDGEVKKLLDLKKALASTQGKSSESSKEKVCKKTKKK</sequence>
<accession>A0ABM4CT00</accession>
<comment type="subcellular location">
    <subcellularLocation>
        <location evidence="1">Cytoplasm</location>
    </subcellularLocation>
</comment>
<keyword evidence="5 13" id="KW-0436">Ligase</keyword>
<dbReference type="PROSITE" id="PS51185">
    <property type="entry name" value="WHEP_TRS_2"/>
    <property type="match status" value="1"/>
</dbReference>
<evidence type="ECO:0000259" key="16">
    <source>
        <dbReference type="PROSITE" id="PS51185"/>
    </source>
</evidence>
<proteinExistence type="inferred from homology"/>
<keyword evidence="6 13" id="KW-0547">Nucleotide-binding</keyword>
<dbReference type="Gene3D" id="1.20.1050.10">
    <property type="match status" value="1"/>
</dbReference>
<dbReference type="CDD" id="cd10289">
    <property type="entry name" value="GST_C_AaRS_like"/>
    <property type="match status" value="1"/>
</dbReference>
<dbReference type="PANTHER" id="PTHR45765">
    <property type="entry name" value="METHIONINE--TRNA LIGASE"/>
    <property type="match status" value="1"/>
</dbReference>
<organism evidence="17 18">
    <name type="scientific">Hydra vulgaris</name>
    <name type="common">Hydra</name>
    <name type="synonym">Hydra attenuata</name>
    <dbReference type="NCBI Taxonomy" id="6087"/>
    <lineage>
        <taxon>Eukaryota</taxon>
        <taxon>Metazoa</taxon>
        <taxon>Cnidaria</taxon>
        <taxon>Hydrozoa</taxon>
        <taxon>Hydroidolina</taxon>
        <taxon>Anthoathecata</taxon>
        <taxon>Aplanulata</taxon>
        <taxon>Hydridae</taxon>
        <taxon>Hydra</taxon>
    </lineage>
</organism>
<dbReference type="GeneID" id="100205925"/>
<evidence type="ECO:0000259" key="15">
    <source>
        <dbReference type="PROSITE" id="PS50405"/>
    </source>
</evidence>
<evidence type="ECO:0000256" key="2">
    <source>
        <dbReference type="ARBA" id="ARBA00005594"/>
    </source>
</evidence>
<keyword evidence="10 13" id="KW-0030">Aminoacyl-tRNA synthetase</keyword>
<dbReference type="RefSeq" id="XP_065665047.1">
    <property type="nucleotide sequence ID" value="XM_065808975.1"/>
</dbReference>
<dbReference type="SUPFAM" id="SSF47616">
    <property type="entry name" value="GST C-terminal domain-like"/>
    <property type="match status" value="1"/>
</dbReference>
<evidence type="ECO:0000313" key="17">
    <source>
        <dbReference type="Proteomes" id="UP001652625"/>
    </source>
</evidence>
<evidence type="ECO:0000256" key="10">
    <source>
        <dbReference type="ARBA" id="ARBA00023146"/>
    </source>
</evidence>
<dbReference type="SUPFAM" id="SSF52374">
    <property type="entry name" value="Nucleotidylyl transferase"/>
    <property type="match status" value="1"/>
</dbReference>
<reference evidence="18" key="1">
    <citation type="submission" date="2025-08" db="UniProtKB">
        <authorList>
            <consortium name="RefSeq"/>
        </authorList>
    </citation>
    <scope>IDENTIFICATION</scope>
</reference>
<dbReference type="InterPro" id="IPR033911">
    <property type="entry name" value="MetRS_core"/>
</dbReference>
<dbReference type="PANTHER" id="PTHR45765:SF1">
    <property type="entry name" value="METHIONINE--TRNA LIGASE, CYTOPLASMIC"/>
    <property type="match status" value="1"/>
</dbReference>
<feature type="region of interest" description="Disordered" evidence="14">
    <location>
        <begin position="952"/>
        <end position="972"/>
    </location>
</feature>
<dbReference type="Gene3D" id="2.20.28.20">
    <property type="entry name" value="Methionyl-tRNA synthetase, Zn-domain"/>
    <property type="match status" value="1"/>
</dbReference>
<keyword evidence="7 13" id="KW-0067">ATP-binding</keyword>
<dbReference type="HAMAP" id="MF_00098">
    <property type="entry name" value="Met_tRNA_synth_type1"/>
    <property type="match status" value="1"/>
</dbReference>
<dbReference type="EC" id="6.1.1.10" evidence="3"/>
<dbReference type="Pfam" id="PF00458">
    <property type="entry name" value="WHEP-TRS"/>
    <property type="match status" value="1"/>
</dbReference>
<dbReference type="InterPro" id="IPR009080">
    <property type="entry name" value="tRNAsynth_Ia_anticodon-bd"/>
</dbReference>
<evidence type="ECO:0000256" key="5">
    <source>
        <dbReference type="ARBA" id="ARBA00022598"/>
    </source>
</evidence>
<evidence type="ECO:0000313" key="18">
    <source>
        <dbReference type="RefSeq" id="XP_065665047.1"/>
    </source>
</evidence>
<evidence type="ECO:0000256" key="6">
    <source>
        <dbReference type="ARBA" id="ARBA00022741"/>
    </source>
</evidence>
<evidence type="ECO:0000256" key="11">
    <source>
        <dbReference type="ARBA" id="ARBA00030904"/>
    </source>
</evidence>
<dbReference type="InterPro" id="IPR010987">
    <property type="entry name" value="Glutathione-S-Trfase_C-like"/>
</dbReference>
<comment type="catalytic activity">
    <reaction evidence="12">
        <text>tRNA(Met) + L-methionine + ATP = L-methionyl-tRNA(Met) + AMP + diphosphate</text>
        <dbReference type="Rhea" id="RHEA:13481"/>
        <dbReference type="Rhea" id="RHEA-COMP:9667"/>
        <dbReference type="Rhea" id="RHEA-COMP:9698"/>
        <dbReference type="ChEBI" id="CHEBI:30616"/>
        <dbReference type="ChEBI" id="CHEBI:33019"/>
        <dbReference type="ChEBI" id="CHEBI:57844"/>
        <dbReference type="ChEBI" id="CHEBI:78442"/>
        <dbReference type="ChEBI" id="CHEBI:78530"/>
        <dbReference type="ChEBI" id="CHEBI:456215"/>
        <dbReference type="EC" id="6.1.1.10"/>
    </reaction>
</comment>
<keyword evidence="17" id="KW-1185">Reference proteome</keyword>
<evidence type="ECO:0000256" key="14">
    <source>
        <dbReference type="SAM" id="MobiDB-lite"/>
    </source>
</evidence>
<dbReference type="NCBIfam" id="NF001100">
    <property type="entry name" value="PRK00133.1"/>
    <property type="match status" value="1"/>
</dbReference>
<dbReference type="Gene3D" id="3.40.50.620">
    <property type="entry name" value="HUPs"/>
    <property type="match status" value="1"/>
</dbReference>
<dbReference type="InterPro" id="IPR015413">
    <property type="entry name" value="Methionyl/Leucyl_tRNA_Synth"/>
</dbReference>
<protein>
    <recommendedName>
        <fullName evidence="4">Methionine--tRNA ligase, cytoplasmic</fullName>
        <ecNumber evidence="3">6.1.1.10</ecNumber>
    </recommendedName>
    <alternativeName>
        <fullName evidence="11">Methionyl-tRNA synthetase</fullName>
    </alternativeName>
</protein>
<dbReference type="GO" id="GO:0016874">
    <property type="term" value="F:ligase activity"/>
    <property type="evidence" value="ECO:0007669"/>
    <property type="project" value="UniProtKB-KW"/>
</dbReference>
<keyword evidence="8" id="KW-0694">RNA-binding</keyword>
<dbReference type="CDD" id="cd00814">
    <property type="entry name" value="MetRS_core"/>
    <property type="match status" value="1"/>
</dbReference>
<evidence type="ECO:0000256" key="9">
    <source>
        <dbReference type="ARBA" id="ARBA00022917"/>
    </source>
</evidence>
<dbReference type="SUPFAM" id="SSF57770">
    <property type="entry name" value="Methionyl-tRNA synthetase (MetRS), Zn-domain"/>
    <property type="match status" value="1"/>
</dbReference>
<dbReference type="InterPro" id="IPR009068">
    <property type="entry name" value="uS15_NS1_RNA-bd_sf"/>
</dbReference>
<dbReference type="Pfam" id="PF19303">
    <property type="entry name" value="Anticodon_3"/>
    <property type="match status" value="1"/>
</dbReference>
<dbReference type="Gene3D" id="1.10.730.10">
    <property type="entry name" value="Isoleucyl-tRNA Synthetase, Domain 1"/>
    <property type="match status" value="1"/>
</dbReference>
<dbReference type="NCBIfam" id="TIGR00398">
    <property type="entry name" value="metG"/>
    <property type="match status" value="1"/>
</dbReference>
<feature type="domain" description="GST C-terminal" evidence="15">
    <location>
        <begin position="129"/>
        <end position="254"/>
    </location>
</feature>
<evidence type="ECO:0000256" key="8">
    <source>
        <dbReference type="ARBA" id="ARBA00022884"/>
    </source>
</evidence>
<dbReference type="InterPro" id="IPR014758">
    <property type="entry name" value="Met-tRNA_synth"/>
</dbReference>
<dbReference type="Gene3D" id="1.10.287.10">
    <property type="entry name" value="S15/NS1, RNA-binding"/>
    <property type="match status" value="1"/>
</dbReference>
<comment type="similarity">
    <text evidence="2 13">Belongs to the class-I aminoacyl-tRNA synthetase family.</text>
</comment>
<evidence type="ECO:0000256" key="3">
    <source>
        <dbReference type="ARBA" id="ARBA00012838"/>
    </source>
</evidence>
<dbReference type="Proteomes" id="UP001652625">
    <property type="component" value="Chromosome 11"/>
</dbReference>
<dbReference type="InterPro" id="IPR029038">
    <property type="entry name" value="MetRS_Zn"/>
</dbReference>
<dbReference type="InterPro" id="IPR041872">
    <property type="entry name" value="Anticodon_Met"/>
</dbReference>
<dbReference type="InterPro" id="IPR023458">
    <property type="entry name" value="Met-tRNA_ligase_1"/>
</dbReference>
<dbReference type="SMART" id="SM00991">
    <property type="entry name" value="WHEP-TRS"/>
    <property type="match status" value="1"/>
</dbReference>
<dbReference type="InterPro" id="IPR000738">
    <property type="entry name" value="WHEP-TRS_dom"/>
</dbReference>
<feature type="domain" description="WHEP-TRS" evidence="16">
    <location>
        <begin position="908"/>
        <end position="964"/>
    </location>
</feature>
<dbReference type="InterPro" id="IPR014729">
    <property type="entry name" value="Rossmann-like_a/b/a_fold"/>
</dbReference>
<gene>
    <name evidence="18" type="primary">LOC100205925</name>
</gene>